<gene>
    <name evidence="1" type="ORF">pgond44_05685</name>
</gene>
<sequence>MIISLKDNNEFYRMGTIGNYDDQFYLYLKYKNSQKNKEYKNPLINFPVKKYPAGVSFNLENKQKLKNLPEGADKCNCASVEKFNLGMEFKLYIEKEDSWVAFNAKKLLVEE</sequence>
<dbReference type="STRING" id="1189619.pgond44_05685"/>
<name>N1WSP8_9FLAO</name>
<dbReference type="EMBL" id="APLF01000004">
    <property type="protein sequence ID" value="EMY82005.1"/>
    <property type="molecule type" value="Genomic_DNA"/>
</dbReference>
<reference evidence="1 2" key="1">
    <citation type="journal article" date="2014" name="Genome Biol. Evol.">
        <title>Extensive gene acquisition in the extremely psychrophilic bacterial species Psychroflexus torquis and the link to sea-ice ecosystem specialism.</title>
        <authorList>
            <person name="Feng S."/>
            <person name="Powell S.M."/>
            <person name="Wilson R."/>
            <person name="Bowman J.P."/>
        </authorList>
    </citation>
    <scope>NUCLEOTIDE SEQUENCE [LARGE SCALE GENOMIC DNA]</scope>
    <source>
        <strain evidence="1 2">ACAM 44</strain>
    </source>
</reference>
<accession>N1WSP8</accession>
<keyword evidence="2" id="KW-1185">Reference proteome</keyword>
<dbReference type="Proteomes" id="UP000012317">
    <property type="component" value="Unassembled WGS sequence"/>
</dbReference>
<dbReference type="AlphaFoldDB" id="N1WSP8"/>
<evidence type="ECO:0000313" key="2">
    <source>
        <dbReference type="Proteomes" id="UP000012317"/>
    </source>
</evidence>
<dbReference type="RefSeq" id="WP_003437803.1">
    <property type="nucleotide sequence ID" value="NZ_APLF01000004.1"/>
</dbReference>
<proteinExistence type="predicted"/>
<organism evidence="1 2">
    <name type="scientific">Psychroflexus gondwanensis ACAM 44</name>
    <dbReference type="NCBI Taxonomy" id="1189619"/>
    <lineage>
        <taxon>Bacteria</taxon>
        <taxon>Pseudomonadati</taxon>
        <taxon>Bacteroidota</taxon>
        <taxon>Flavobacteriia</taxon>
        <taxon>Flavobacteriales</taxon>
        <taxon>Flavobacteriaceae</taxon>
        <taxon>Psychroflexus</taxon>
    </lineage>
</organism>
<protein>
    <submittedName>
        <fullName evidence="1">Uncharacterized protein</fullName>
    </submittedName>
</protein>
<evidence type="ECO:0000313" key="1">
    <source>
        <dbReference type="EMBL" id="EMY82005.1"/>
    </source>
</evidence>
<comment type="caution">
    <text evidence="1">The sequence shown here is derived from an EMBL/GenBank/DDBJ whole genome shotgun (WGS) entry which is preliminary data.</text>
</comment>